<comment type="caution">
    <text evidence="17">The sequence shown here is derived from an EMBL/GenBank/DDBJ whole genome shotgun (WGS) entry which is preliminary data.</text>
</comment>
<dbReference type="FunFam" id="3.40.50.300:FF:000174">
    <property type="entry name" value="HPr kinase/phosphorylase"/>
    <property type="match status" value="1"/>
</dbReference>
<dbReference type="InterPro" id="IPR011104">
    <property type="entry name" value="Hpr_kin/Pase_C"/>
</dbReference>
<dbReference type="SUPFAM" id="SSF53795">
    <property type="entry name" value="PEP carboxykinase-like"/>
    <property type="match status" value="1"/>
</dbReference>
<evidence type="ECO:0000259" key="16">
    <source>
        <dbReference type="Pfam" id="PF07475"/>
    </source>
</evidence>
<dbReference type="GO" id="GO:0005524">
    <property type="term" value="F:ATP binding"/>
    <property type="evidence" value="ECO:0007669"/>
    <property type="project" value="UniProtKB-UniRule"/>
</dbReference>
<evidence type="ECO:0000259" key="15">
    <source>
        <dbReference type="Pfam" id="PF02603"/>
    </source>
</evidence>
<evidence type="ECO:0000256" key="11">
    <source>
        <dbReference type="ARBA" id="ARBA00022842"/>
    </source>
</evidence>
<evidence type="ECO:0000256" key="10">
    <source>
        <dbReference type="ARBA" id="ARBA00022840"/>
    </source>
</evidence>
<comment type="cofactor">
    <cofactor evidence="2 14">
        <name>Mg(2+)</name>
        <dbReference type="ChEBI" id="CHEBI:18420"/>
    </cofactor>
</comment>
<evidence type="ECO:0000256" key="2">
    <source>
        <dbReference type="ARBA" id="ARBA00001946"/>
    </source>
</evidence>
<feature type="active site" description="Proton acceptor; for phosphorylation activity. Proton donor; for dephosphorylation activity" evidence="14">
    <location>
        <position position="181"/>
    </location>
</feature>
<feature type="binding site" evidence="14">
    <location>
        <position position="206"/>
    </location>
    <ligand>
        <name>Mg(2+)</name>
        <dbReference type="ChEBI" id="CHEBI:18420"/>
    </ligand>
</feature>
<dbReference type="PANTHER" id="PTHR30305">
    <property type="entry name" value="PROTEIN YJDM-RELATED"/>
    <property type="match status" value="1"/>
</dbReference>
<proteinExistence type="inferred from homology"/>
<evidence type="ECO:0000256" key="13">
    <source>
        <dbReference type="ARBA" id="ARBA00047657"/>
    </source>
</evidence>
<dbReference type="SUPFAM" id="SSF75138">
    <property type="entry name" value="HprK N-terminal domain-like"/>
    <property type="match status" value="1"/>
</dbReference>
<keyword evidence="6 14" id="KW-0808">Transferase</keyword>
<feature type="active site" evidence="14">
    <location>
        <position position="249"/>
    </location>
</feature>
<dbReference type="GO" id="GO:0004674">
    <property type="term" value="F:protein serine/threonine kinase activity"/>
    <property type="evidence" value="ECO:0007669"/>
    <property type="project" value="UniProtKB-KW"/>
</dbReference>
<dbReference type="InterPro" id="IPR003755">
    <property type="entry name" value="HPr(Ser)_kin/Pase"/>
</dbReference>
<comment type="similarity">
    <text evidence="3 14">Belongs to the HPrK/P family.</text>
</comment>
<keyword evidence="9 14" id="KW-0418">Kinase</keyword>
<accession>A0A4R8ILS5</accession>
<evidence type="ECO:0000256" key="1">
    <source>
        <dbReference type="ARBA" id="ARBA00001120"/>
    </source>
</evidence>
<comment type="subunit">
    <text evidence="4 14">Homohexamer.</text>
</comment>
<dbReference type="RefSeq" id="WP_134083731.1">
    <property type="nucleotide sequence ID" value="NZ_SOQX01000004.1"/>
</dbReference>
<dbReference type="InterPro" id="IPR028979">
    <property type="entry name" value="Ser_kin/Pase_Hpr-like_N_sf"/>
</dbReference>
<evidence type="ECO:0000256" key="14">
    <source>
        <dbReference type="HAMAP-Rule" id="MF_01249"/>
    </source>
</evidence>
<name>A0A4R8ILS5_9GAMM</name>
<comment type="domain">
    <text evidence="14">The Walker A ATP-binding motif also binds Pi and PPi.</text>
</comment>
<dbReference type="PANTHER" id="PTHR30305:SF1">
    <property type="entry name" value="HPR KINASE_PHOSPHORYLASE"/>
    <property type="match status" value="1"/>
</dbReference>
<evidence type="ECO:0000256" key="8">
    <source>
        <dbReference type="ARBA" id="ARBA00022741"/>
    </source>
</evidence>
<dbReference type="HAMAP" id="MF_01249">
    <property type="entry name" value="HPr_kinase"/>
    <property type="match status" value="1"/>
</dbReference>
<keyword evidence="7 14" id="KW-0479">Metal-binding</keyword>
<keyword evidence="12 14" id="KW-0511">Multifunctional enzyme</keyword>
<dbReference type="Pfam" id="PF02603">
    <property type="entry name" value="Hpr_kinase_N"/>
    <property type="match status" value="1"/>
</dbReference>
<feature type="active site" evidence="14">
    <location>
        <position position="163"/>
    </location>
</feature>
<keyword evidence="11 14" id="KW-0460">Magnesium</keyword>
<dbReference type="OrthoDB" id="9778803at2"/>
<dbReference type="Proteomes" id="UP000294914">
    <property type="component" value="Unassembled WGS sequence"/>
</dbReference>
<keyword evidence="8 14" id="KW-0547">Nucleotide-binding</keyword>
<evidence type="ECO:0000313" key="18">
    <source>
        <dbReference type="Proteomes" id="UP000294914"/>
    </source>
</evidence>
<comment type="function">
    <text evidence="14">Catalyzes the ATP- as well as the pyrophosphate-dependent phosphorylation of a specific serine residue in HPr, a phosphocarrier protein of the phosphoenolpyruvate-dependent sugar phosphotransferase system (PTS). HprK/P also catalyzes the pyrophosphate-producing, inorganic phosphate-dependent dephosphorylation (phosphorolysis) of seryl-phosphorylated HPr (P-Ser-HPr).</text>
</comment>
<feature type="active site" evidence="14">
    <location>
        <position position="142"/>
    </location>
</feature>
<dbReference type="NCBIfam" id="TIGR00679">
    <property type="entry name" value="hpr-ser"/>
    <property type="match status" value="1"/>
</dbReference>
<evidence type="ECO:0000256" key="5">
    <source>
        <dbReference type="ARBA" id="ARBA00022527"/>
    </source>
</evidence>
<protein>
    <recommendedName>
        <fullName evidence="14">HPr kinase/phosphorylase</fullName>
        <shortName evidence="14">HPrK/P</shortName>
        <ecNumber evidence="14">2.7.11.-</ecNumber>
        <ecNumber evidence="14">2.7.4.-</ecNumber>
    </recommendedName>
    <alternativeName>
        <fullName evidence="14">HPr(Ser) kinase/phosphorylase</fullName>
    </alternativeName>
</protein>
<dbReference type="CDD" id="cd01918">
    <property type="entry name" value="HprK_C"/>
    <property type="match status" value="1"/>
</dbReference>
<dbReference type="EMBL" id="SOQX01000004">
    <property type="protein sequence ID" value="TDY01084.1"/>
    <property type="molecule type" value="Genomic_DNA"/>
</dbReference>
<dbReference type="Gene3D" id="3.40.50.300">
    <property type="entry name" value="P-loop containing nucleotide triphosphate hydrolases"/>
    <property type="match status" value="1"/>
</dbReference>
<keyword evidence="5 14" id="KW-0723">Serine/threonine-protein kinase</keyword>
<keyword evidence="18" id="KW-1185">Reference proteome</keyword>
<feature type="region of interest" description="Important for the catalytic mechanism of both phosphorylation and dephosphorylation" evidence="14">
    <location>
        <begin position="205"/>
        <end position="214"/>
    </location>
</feature>
<dbReference type="GO" id="GO:0006109">
    <property type="term" value="P:regulation of carbohydrate metabolic process"/>
    <property type="evidence" value="ECO:0007669"/>
    <property type="project" value="UniProtKB-UniRule"/>
</dbReference>
<dbReference type="GO" id="GO:0000155">
    <property type="term" value="F:phosphorelay sensor kinase activity"/>
    <property type="evidence" value="ECO:0007669"/>
    <property type="project" value="InterPro"/>
</dbReference>
<feature type="binding site" evidence="14">
    <location>
        <position position="164"/>
    </location>
    <ligand>
        <name>Mg(2+)</name>
        <dbReference type="ChEBI" id="CHEBI:18420"/>
    </ligand>
</feature>
<evidence type="ECO:0000313" key="17">
    <source>
        <dbReference type="EMBL" id="TDY01084.1"/>
    </source>
</evidence>
<reference evidence="17 18" key="1">
    <citation type="submission" date="2019-03" db="EMBL/GenBank/DDBJ databases">
        <title>Genomic Encyclopedia of Type Strains, Phase IV (KMG-IV): sequencing the most valuable type-strain genomes for metagenomic binning, comparative biology and taxonomic classification.</title>
        <authorList>
            <person name="Goeker M."/>
        </authorList>
    </citation>
    <scope>NUCLEOTIDE SEQUENCE [LARGE SCALE GENOMIC DNA]</scope>
    <source>
        <strain evidence="17 18">DSM 16326</strain>
    </source>
</reference>
<dbReference type="Pfam" id="PF07475">
    <property type="entry name" value="Hpr_kinase_C"/>
    <property type="match status" value="1"/>
</dbReference>
<keyword evidence="10 14" id="KW-0067">ATP-binding</keyword>
<dbReference type="EC" id="2.7.11.-" evidence="14"/>
<dbReference type="AlphaFoldDB" id="A0A4R8ILS5"/>
<gene>
    <name evidence="14" type="primary">hprK</name>
    <name evidence="17" type="ORF">EDC23_1830</name>
</gene>
<dbReference type="InterPro" id="IPR011126">
    <property type="entry name" value="Hpr_kin/Pase_Hpr_N"/>
</dbReference>
<evidence type="ECO:0000256" key="3">
    <source>
        <dbReference type="ARBA" id="ARBA00006883"/>
    </source>
</evidence>
<dbReference type="EC" id="2.7.4.-" evidence="14"/>
<feature type="domain" description="HPr(Ser) kinase/phosphorylase N-terminal" evidence="15">
    <location>
        <begin position="9"/>
        <end position="131"/>
    </location>
</feature>
<sequence length="315" mass="35135">MSDPISSSNIFQTHQKELGLKWVAGEQNRGELTEVDARLSDSSLIGHLNLVRPNYIQVLADTELEYLNNLGKNSLQDTLQRLFDSKPLMVIIADSITPPESLLEFSRQTGTPLITSSESSHKIVDHLHYYLSNQLTEKTVFHGVFMEVFGIGVLLTGPSGVGKSELALELLSRGHRLVADDAPEFRRTAPDAITGNCPSVLTDFIEVRGLGVLNIRAMYGNNAILDHKRLRLIVRLDTEPDSMDEPIERLDHTGRSRRLLEVDIPEVRLPVAPGRDLAVIIEAAVRNHVLYLNGYNAAQDFIERQQDLINQARSS</sequence>
<evidence type="ECO:0000256" key="7">
    <source>
        <dbReference type="ARBA" id="ARBA00022723"/>
    </source>
</evidence>
<organism evidence="17 18">
    <name type="scientific">Thiohalophilus thiocyanatoxydans</name>
    <dbReference type="NCBI Taxonomy" id="381308"/>
    <lineage>
        <taxon>Bacteria</taxon>
        <taxon>Pseudomonadati</taxon>
        <taxon>Pseudomonadota</taxon>
        <taxon>Gammaproteobacteria</taxon>
        <taxon>Thiohalomonadales</taxon>
        <taxon>Thiohalophilaceae</taxon>
        <taxon>Thiohalophilus</taxon>
    </lineage>
</organism>
<feature type="binding site" evidence="14">
    <location>
        <begin position="157"/>
        <end position="164"/>
    </location>
    <ligand>
        <name>ATP</name>
        <dbReference type="ChEBI" id="CHEBI:30616"/>
    </ligand>
</feature>
<feature type="domain" description="HPr kinase/phosphorylase C-terminal" evidence="16">
    <location>
        <begin position="134"/>
        <end position="305"/>
    </location>
</feature>
<evidence type="ECO:0000256" key="12">
    <source>
        <dbReference type="ARBA" id="ARBA00023268"/>
    </source>
</evidence>
<comment type="miscellaneous">
    <text evidence="14">Both phosphorylation and phosphorolysis are carried out by the same active site and suggest a common mechanism for both reactions.</text>
</comment>
<dbReference type="Gene3D" id="3.40.1390.20">
    <property type="entry name" value="HprK N-terminal domain-like"/>
    <property type="match status" value="1"/>
</dbReference>
<evidence type="ECO:0000256" key="4">
    <source>
        <dbReference type="ARBA" id="ARBA00011643"/>
    </source>
</evidence>
<feature type="region of interest" description="Important for the catalytic mechanism of dephosphorylation" evidence="14">
    <location>
        <begin position="270"/>
        <end position="275"/>
    </location>
</feature>
<evidence type="ECO:0000256" key="6">
    <source>
        <dbReference type="ARBA" id="ARBA00022679"/>
    </source>
</evidence>
<comment type="catalytic activity">
    <reaction evidence="1 14">
        <text>[HPr protein]-L-serine + ATP = [HPr protein]-O-phospho-L-serine + ADP + H(+)</text>
        <dbReference type="Rhea" id="RHEA:46600"/>
        <dbReference type="Rhea" id="RHEA-COMP:11602"/>
        <dbReference type="Rhea" id="RHEA-COMP:11603"/>
        <dbReference type="ChEBI" id="CHEBI:15378"/>
        <dbReference type="ChEBI" id="CHEBI:29999"/>
        <dbReference type="ChEBI" id="CHEBI:30616"/>
        <dbReference type="ChEBI" id="CHEBI:83421"/>
        <dbReference type="ChEBI" id="CHEBI:456216"/>
    </reaction>
</comment>
<comment type="catalytic activity">
    <reaction evidence="13 14">
        <text>[HPr protein]-O-phospho-L-serine + phosphate + H(+) = [HPr protein]-L-serine + diphosphate</text>
        <dbReference type="Rhea" id="RHEA:46604"/>
        <dbReference type="Rhea" id="RHEA-COMP:11602"/>
        <dbReference type="Rhea" id="RHEA-COMP:11603"/>
        <dbReference type="ChEBI" id="CHEBI:15378"/>
        <dbReference type="ChEBI" id="CHEBI:29999"/>
        <dbReference type="ChEBI" id="CHEBI:33019"/>
        <dbReference type="ChEBI" id="CHEBI:43474"/>
        <dbReference type="ChEBI" id="CHEBI:83421"/>
    </reaction>
</comment>
<dbReference type="GO" id="GO:0004712">
    <property type="term" value="F:protein serine/threonine/tyrosine kinase activity"/>
    <property type="evidence" value="ECO:0007669"/>
    <property type="project" value="UniProtKB-UniRule"/>
</dbReference>
<dbReference type="InterPro" id="IPR027417">
    <property type="entry name" value="P-loop_NTPase"/>
</dbReference>
<dbReference type="GO" id="GO:0000287">
    <property type="term" value="F:magnesium ion binding"/>
    <property type="evidence" value="ECO:0007669"/>
    <property type="project" value="UniProtKB-UniRule"/>
</dbReference>
<evidence type="ECO:0000256" key="9">
    <source>
        <dbReference type="ARBA" id="ARBA00022777"/>
    </source>
</evidence>